<keyword evidence="8" id="KW-1185">Reference proteome</keyword>
<dbReference type="InterPro" id="IPR002403">
    <property type="entry name" value="Cyt_P450_E_grp-IV"/>
</dbReference>
<comment type="caution">
    <text evidence="7">The sequence shown here is derived from an EMBL/GenBank/DDBJ whole genome shotgun (WGS) entry which is preliminary data.</text>
</comment>
<comment type="similarity">
    <text evidence="2">Belongs to the cytochrome P450 family.</text>
</comment>
<proteinExistence type="inferred from homology"/>
<organism evidence="7 8">
    <name type="scientific">Phyllosticta citribraziliensis</name>
    <dbReference type="NCBI Taxonomy" id="989973"/>
    <lineage>
        <taxon>Eukaryota</taxon>
        <taxon>Fungi</taxon>
        <taxon>Dikarya</taxon>
        <taxon>Ascomycota</taxon>
        <taxon>Pezizomycotina</taxon>
        <taxon>Dothideomycetes</taxon>
        <taxon>Dothideomycetes incertae sedis</taxon>
        <taxon>Botryosphaeriales</taxon>
        <taxon>Phyllostictaceae</taxon>
        <taxon>Phyllosticta</taxon>
    </lineage>
</organism>
<dbReference type="Gene3D" id="1.10.630.10">
    <property type="entry name" value="Cytochrome P450"/>
    <property type="match status" value="1"/>
</dbReference>
<gene>
    <name evidence="7" type="ORF">J3D65DRAFT_178534</name>
</gene>
<dbReference type="Pfam" id="PF00067">
    <property type="entry name" value="p450"/>
    <property type="match status" value="1"/>
</dbReference>
<name>A0ABR1L213_9PEZI</name>
<sequence>MSVTIRDICGFLFLLSIPFQVQYAVTWLAFQYALKASKKARVPPTVPYITPFLGNCFSFLWDPVKFVSDAVEHDGKQHPVRVNLFTQKIFLIQGVENIKKVLKQSSSSSSSATFIFVLRKFFAMPAKASNMYVVDDSGIAPQPSETSTTEPHNRINFITHRGLAKLLTGPGLGPLVQRFEQNLSNRILELNVNEKWTAVDDFLQWFKIDVTNACLDTMAGPILLSVDPGFAQKFWDYSSCLPWMSKGLPRFMNPRAHALRDSLFASVKEWHRIARESWTESDVSADGETDRVWGCKFFRERHQEMLQVDNYDHDAIAAQDFAALWGFNHNIVLAIFWSILEIFRDRDLLQRVRDEVAVCQSDSASGFDTQRLVRQPLLQSIFAETLRLRVNTYISRSSGGASLTTQDWHVPEGSTIFISSTPAHRDPAVWNEGYLKAHPLDTFWAERFLVSPGEPFSGPTKRTAPNDQAEKRHGPQFQLGPSLAGSWIPFGGGESMCPGRHLAKKQLLLTCAIIVRDFDIQVLASREAMQMNWRTFGFGVQQPWGPVPILARRRT</sequence>
<dbReference type="InterPro" id="IPR036396">
    <property type="entry name" value="Cyt_P450_sf"/>
</dbReference>
<dbReference type="GeneID" id="92027229"/>
<protein>
    <submittedName>
        <fullName evidence="7">Pfs, NACHT and ankyrin domain protein</fullName>
    </submittedName>
</protein>
<dbReference type="PRINTS" id="PR00465">
    <property type="entry name" value="EP450IV"/>
</dbReference>
<dbReference type="CDD" id="cd11040">
    <property type="entry name" value="CYP7_CYP8-like"/>
    <property type="match status" value="1"/>
</dbReference>
<dbReference type="EMBL" id="JBBPEH010000017">
    <property type="protein sequence ID" value="KAK7529289.1"/>
    <property type="molecule type" value="Genomic_DNA"/>
</dbReference>
<dbReference type="InterPro" id="IPR001128">
    <property type="entry name" value="Cyt_P450"/>
</dbReference>
<dbReference type="RefSeq" id="XP_066649869.1">
    <property type="nucleotide sequence ID" value="XM_066794323.1"/>
</dbReference>
<evidence type="ECO:0000256" key="2">
    <source>
        <dbReference type="ARBA" id="ARBA00010617"/>
    </source>
</evidence>
<dbReference type="Proteomes" id="UP001360953">
    <property type="component" value="Unassembled WGS sequence"/>
</dbReference>
<evidence type="ECO:0000313" key="8">
    <source>
        <dbReference type="Proteomes" id="UP001360953"/>
    </source>
</evidence>
<evidence type="ECO:0000256" key="5">
    <source>
        <dbReference type="ARBA" id="ARBA00023004"/>
    </source>
</evidence>
<dbReference type="PANTHER" id="PTHR24304:SF2">
    <property type="entry name" value="24-HYDROXYCHOLESTEROL 7-ALPHA-HYDROXYLASE"/>
    <property type="match status" value="1"/>
</dbReference>
<reference evidence="7 8" key="1">
    <citation type="submission" date="2024-04" db="EMBL/GenBank/DDBJ databases">
        <title>Phyllosticta paracitricarpa is synonymous to the EU quarantine fungus P. citricarpa based on phylogenomic analyses.</title>
        <authorList>
            <consortium name="Lawrence Berkeley National Laboratory"/>
            <person name="Van ingen-buijs V.A."/>
            <person name="Van westerhoven A.C."/>
            <person name="Haridas S."/>
            <person name="Skiadas P."/>
            <person name="Martin F."/>
            <person name="Groenewald J.Z."/>
            <person name="Crous P.W."/>
            <person name="Seidl M.F."/>
        </authorList>
    </citation>
    <scope>NUCLEOTIDE SEQUENCE [LARGE SCALE GENOMIC DNA]</scope>
    <source>
        <strain evidence="7 8">CPC 17464</strain>
    </source>
</reference>
<dbReference type="SUPFAM" id="SSF48264">
    <property type="entry name" value="Cytochrome P450"/>
    <property type="match status" value="1"/>
</dbReference>
<comment type="cofactor">
    <cofactor evidence="1">
        <name>heme</name>
        <dbReference type="ChEBI" id="CHEBI:30413"/>
    </cofactor>
</comment>
<keyword evidence="4" id="KW-0479">Metal-binding</keyword>
<evidence type="ECO:0000256" key="6">
    <source>
        <dbReference type="SAM" id="MobiDB-lite"/>
    </source>
</evidence>
<dbReference type="PANTHER" id="PTHR24304">
    <property type="entry name" value="CYTOCHROME P450 FAMILY 7"/>
    <property type="match status" value="1"/>
</dbReference>
<dbReference type="InterPro" id="IPR050529">
    <property type="entry name" value="CYP450_sterol_14alpha_dmase"/>
</dbReference>
<accession>A0ABR1L213</accession>
<evidence type="ECO:0000256" key="3">
    <source>
        <dbReference type="ARBA" id="ARBA00022617"/>
    </source>
</evidence>
<evidence type="ECO:0000313" key="7">
    <source>
        <dbReference type="EMBL" id="KAK7529289.1"/>
    </source>
</evidence>
<evidence type="ECO:0000256" key="1">
    <source>
        <dbReference type="ARBA" id="ARBA00001971"/>
    </source>
</evidence>
<evidence type="ECO:0000256" key="4">
    <source>
        <dbReference type="ARBA" id="ARBA00022723"/>
    </source>
</evidence>
<keyword evidence="3" id="KW-0349">Heme</keyword>
<feature type="region of interest" description="Disordered" evidence="6">
    <location>
        <begin position="455"/>
        <end position="476"/>
    </location>
</feature>
<keyword evidence="5" id="KW-0408">Iron</keyword>